<feature type="transmembrane region" description="Helical" evidence="6">
    <location>
        <begin position="199"/>
        <end position="219"/>
    </location>
</feature>
<evidence type="ECO:0000313" key="8">
    <source>
        <dbReference type="Proteomes" id="UP001528823"/>
    </source>
</evidence>
<evidence type="ECO:0000256" key="3">
    <source>
        <dbReference type="ARBA" id="ARBA00022692"/>
    </source>
</evidence>
<evidence type="ECO:0000256" key="1">
    <source>
        <dbReference type="ARBA" id="ARBA00004141"/>
    </source>
</evidence>
<dbReference type="RefSeq" id="WP_274687333.1">
    <property type="nucleotide sequence ID" value="NZ_JAPMOU010000003.1"/>
</dbReference>
<protein>
    <recommendedName>
        <fullName evidence="6">Probable membrane transporter protein</fullName>
    </recommendedName>
</protein>
<keyword evidence="3 6" id="KW-0812">Transmembrane</keyword>
<accession>A0ABT5U5X8</accession>
<dbReference type="InterPro" id="IPR002781">
    <property type="entry name" value="TM_pro_TauE-like"/>
</dbReference>
<comment type="caution">
    <text evidence="7">The sequence shown here is derived from an EMBL/GenBank/DDBJ whole genome shotgun (WGS) entry which is preliminary data.</text>
</comment>
<proteinExistence type="inferred from homology"/>
<name>A0ABT5U5X8_9GAMM</name>
<evidence type="ECO:0000256" key="4">
    <source>
        <dbReference type="ARBA" id="ARBA00022989"/>
    </source>
</evidence>
<feature type="transmembrane region" description="Helical" evidence="6">
    <location>
        <begin position="231"/>
        <end position="248"/>
    </location>
</feature>
<keyword evidence="8" id="KW-1185">Reference proteome</keyword>
<feature type="transmembrane region" description="Helical" evidence="6">
    <location>
        <begin position="144"/>
        <end position="168"/>
    </location>
</feature>
<comment type="subcellular location">
    <subcellularLocation>
        <location evidence="6">Cell membrane</location>
        <topology evidence="6">Multi-pass membrane protein</topology>
    </subcellularLocation>
    <subcellularLocation>
        <location evidence="1">Membrane</location>
        <topology evidence="1">Multi-pass membrane protein</topology>
    </subcellularLocation>
</comment>
<evidence type="ECO:0000256" key="6">
    <source>
        <dbReference type="RuleBase" id="RU363041"/>
    </source>
</evidence>
<dbReference type="Pfam" id="PF01925">
    <property type="entry name" value="TauE"/>
    <property type="match status" value="1"/>
</dbReference>
<organism evidence="7 8">
    <name type="scientific">Spartinivicinus poritis</name>
    <dbReference type="NCBI Taxonomy" id="2994640"/>
    <lineage>
        <taxon>Bacteria</taxon>
        <taxon>Pseudomonadati</taxon>
        <taxon>Pseudomonadota</taxon>
        <taxon>Gammaproteobacteria</taxon>
        <taxon>Oceanospirillales</taxon>
        <taxon>Zooshikellaceae</taxon>
        <taxon>Spartinivicinus</taxon>
    </lineage>
</organism>
<dbReference type="EMBL" id="JAPMOU010000003">
    <property type="protein sequence ID" value="MDE1460962.1"/>
    <property type="molecule type" value="Genomic_DNA"/>
</dbReference>
<evidence type="ECO:0000256" key="2">
    <source>
        <dbReference type="ARBA" id="ARBA00009142"/>
    </source>
</evidence>
<evidence type="ECO:0000256" key="5">
    <source>
        <dbReference type="ARBA" id="ARBA00023136"/>
    </source>
</evidence>
<feature type="transmembrane region" description="Helical" evidence="6">
    <location>
        <begin position="6"/>
        <end position="39"/>
    </location>
</feature>
<keyword evidence="6" id="KW-1003">Cell membrane</keyword>
<dbReference type="InterPro" id="IPR051598">
    <property type="entry name" value="TSUP/Inactive_protease-like"/>
</dbReference>
<sequence length="255" mass="27405">MIIFTIIILGLGLTTGFIAGFLGFGGGVFLAPALILLAPIMTGNVLSLEQITGITAAQGLIGSISSWYFHRQHTQSVKFGCTIGVPMGLGAMTSSCFILQLGELWILTTFTLMLSFALIISITVPNFVAYNGSNHSLLFSTSLGIGLLNGVIGQGGAFFFIPFFAYIIGLPIRQVVSSAGIIGAFSVSSSLMPRLFCDLIPWLWVIIITPAVIIGSYIGTHLHHQVSDRKLRWSITFFLGLSLVQLINKMKGLLF</sequence>
<dbReference type="PANTHER" id="PTHR43701:SF13">
    <property type="entry name" value="MEMBRANE TRANSPORTER PROTEIN YRKJ-RELATED"/>
    <property type="match status" value="1"/>
</dbReference>
<feature type="transmembrane region" description="Helical" evidence="6">
    <location>
        <begin position="104"/>
        <end position="124"/>
    </location>
</feature>
<comment type="similarity">
    <text evidence="2 6">Belongs to the 4-toluene sulfonate uptake permease (TSUP) (TC 2.A.102) family.</text>
</comment>
<gene>
    <name evidence="7" type="ORF">ORQ98_03155</name>
</gene>
<dbReference type="PANTHER" id="PTHR43701">
    <property type="entry name" value="MEMBRANE TRANSPORTER PROTEIN MJ0441-RELATED"/>
    <property type="match status" value="1"/>
</dbReference>
<keyword evidence="5 6" id="KW-0472">Membrane</keyword>
<feature type="transmembrane region" description="Helical" evidence="6">
    <location>
        <begin position="76"/>
        <end position="99"/>
    </location>
</feature>
<dbReference type="Proteomes" id="UP001528823">
    <property type="component" value="Unassembled WGS sequence"/>
</dbReference>
<evidence type="ECO:0000313" key="7">
    <source>
        <dbReference type="EMBL" id="MDE1460962.1"/>
    </source>
</evidence>
<reference evidence="7 8" key="1">
    <citation type="submission" date="2022-11" db="EMBL/GenBank/DDBJ databases">
        <title>Spartinivicinus poritis sp. nov., isolated from scleractinian coral Porites lutea.</title>
        <authorList>
            <person name="Zhang G."/>
            <person name="Cai L."/>
            <person name="Wei Q."/>
        </authorList>
    </citation>
    <scope>NUCLEOTIDE SEQUENCE [LARGE SCALE GENOMIC DNA]</scope>
    <source>
        <strain evidence="7 8">A2-2</strain>
    </source>
</reference>
<keyword evidence="4 6" id="KW-1133">Transmembrane helix</keyword>